<dbReference type="Pfam" id="PF01909">
    <property type="entry name" value="NTP_transf_2"/>
    <property type="match status" value="1"/>
</dbReference>
<dbReference type="Proteomes" id="UP000501812">
    <property type="component" value="Chromosome"/>
</dbReference>
<dbReference type="SUPFAM" id="SSF55021">
    <property type="entry name" value="ACT-like"/>
    <property type="match status" value="2"/>
</dbReference>
<feature type="domain" description="HD" evidence="8">
    <location>
        <begin position="492"/>
        <end position="614"/>
    </location>
</feature>
<comment type="catalytic activity">
    <reaction evidence="6">
        <text>[protein-PII]-L-tyrosine + UTP = [protein-PII]-uridylyl-L-tyrosine + diphosphate</text>
        <dbReference type="Rhea" id="RHEA:13673"/>
        <dbReference type="Rhea" id="RHEA-COMP:12147"/>
        <dbReference type="Rhea" id="RHEA-COMP:12148"/>
        <dbReference type="ChEBI" id="CHEBI:33019"/>
        <dbReference type="ChEBI" id="CHEBI:46398"/>
        <dbReference type="ChEBI" id="CHEBI:46858"/>
        <dbReference type="ChEBI" id="CHEBI:90602"/>
        <dbReference type="EC" id="2.7.7.59"/>
    </reaction>
</comment>
<keyword evidence="5 6" id="KW-0511">Multifunctional enzyme</keyword>
<keyword evidence="10" id="KW-1185">Reference proteome</keyword>
<dbReference type="Gene3D" id="3.30.70.260">
    <property type="match status" value="1"/>
</dbReference>
<dbReference type="InterPro" id="IPR002912">
    <property type="entry name" value="ACT_dom"/>
</dbReference>
<organism evidence="9 10">
    <name type="scientific">Luteolibacter luteus</name>
    <dbReference type="NCBI Taxonomy" id="2728835"/>
    <lineage>
        <taxon>Bacteria</taxon>
        <taxon>Pseudomonadati</taxon>
        <taxon>Verrucomicrobiota</taxon>
        <taxon>Verrucomicrobiia</taxon>
        <taxon>Verrucomicrobiales</taxon>
        <taxon>Verrucomicrobiaceae</taxon>
        <taxon>Luteolibacter</taxon>
    </lineage>
</organism>
<comment type="cofactor">
    <cofactor evidence="6">
        <name>Mg(2+)</name>
        <dbReference type="ChEBI" id="CHEBI:18420"/>
    </cofactor>
</comment>
<keyword evidence="1 6" id="KW-0808">Transferase</keyword>
<gene>
    <name evidence="6 9" type="primary">glnD</name>
    <name evidence="9" type="ORF">HHL09_19590</name>
</gene>
<dbReference type="InterPro" id="IPR013546">
    <property type="entry name" value="PII_UdlTrfase/GS_AdlTrfase"/>
</dbReference>
<comment type="activity regulation">
    <text evidence="6">Uridylyltransferase (UTase) activity is inhibited by glutamine, while glutamine activates uridylyl-removing (UR) activity.</text>
</comment>
<dbReference type="SUPFAM" id="SSF81301">
    <property type="entry name" value="Nucleotidyltransferase"/>
    <property type="match status" value="1"/>
</dbReference>
<evidence type="ECO:0000256" key="6">
    <source>
        <dbReference type="HAMAP-Rule" id="MF_00277"/>
    </source>
</evidence>
<dbReference type="RefSeq" id="WP_169456321.1">
    <property type="nucleotide sequence ID" value="NZ_CP051774.1"/>
</dbReference>
<dbReference type="InterPro" id="IPR010043">
    <property type="entry name" value="UTase/UR"/>
</dbReference>
<dbReference type="GO" id="GO:0008773">
    <property type="term" value="F:[protein-PII] uridylyltransferase activity"/>
    <property type="evidence" value="ECO:0007669"/>
    <property type="project" value="UniProtKB-UniRule"/>
</dbReference>
<evidence type="ECO:0000259" key="8">
    <source>
        <dbReference type="PROSITE" id="PS51831"/>
    </source>
</evidence>
<dbReference type="KEGG" id="luo:HHL09_19590"/>
<dbReference type="Gene3D" id="1.10.3090.10">
    <property type="entry name" value="cca-adding enzyme, domain 2"/>
    <property type="match status" value="1"/>
</dbReference>
<dbReference type="InterPro" id="IPR045865">
    <property type="entry name" value="ACT-like_dom_sf"/>
</dbReference>
<dbReference type="CDD" id="cd05401">
    <property type="entry name" value="NT_GlnE_GlnD_like"/>
    <property type="match status" value="1"/>
</dbReference>
<feature type="domain" description="ACT" evidence="7">
    <location>
        <begin position="738"/>
        <end position="824"/>
    </location>
</feature>
<dbReference type="EMBL" id="CP051774">
    <property type="protein sequence ID" value="QJE97895.1"/>
    <property type="molecule type" value="Genomic_DNA"/>
</dbReference>
<name>A0A858RMF8_9BACT</name>
<dbReference type="CDD" id="cd04899">
    <property type="entry name" value="ACT_ACR-UUR-like_2"/>
    <property type="match status" value="1"/>
</dbReference>
<dbReference type="HAMAP" id="MF_00277">
    <property type="entry name" value="PII_uridylyl_transf"/>
    <property type="match status" value="1"/>
</dbReference>
<dbReference type="InterPro" id="IPR002934">
    <property type="entry name" value="Polymerase_NTP_transf_dom"/>
</dbReference>
<feature type="domain" description="ACT" evidence="7">
    <location>
        <begin position="852"/>
        <end position="927"/>
    </location>
</feature>
<sequence length="927" mass="107023">MTIAEIDAPCTHRMSAHLKTLQAHAKTALKPAVQGHLSPAERIALYRRFLKIEEHRIKLRHRAGAGGLEIANARAELLDVVLRSLFDLALSKRKEAPVLALVALGGYGRGTLNPGSDIDLLFLLPRASNKLPEDLSALVQEILYLMWDVGFKVGHACRSIAECVEQAKADQQNKTALIDARLIAGDKKLFGEFQTRFDKECLTKGQEAFFELRRQDLRTRHQKFSKTVFLQEPNVKEGCGGMRDYHNIRWVARVKRGTTDLRKLVDDKLLTATALRKIEAAYDFLNRVRNELHYQAGRGSDQLTLRLQGVVATDFHYPERSILRRTETFMRDYYRHTRSLYQHTNSLMEAFEIEQEEMAVTGLKSFLMLRSKKREEFDSFIARDGRIYPLNNEIFDEDPNRMMRMFQQTQLRGLRLSPPMRRLIKAHREDIDRPFRYSKANRETFQAILERKGDVARTLRQMHRVGFLGRYLPEFGALDCLVQHEFFHRYTADEHTLRCIEELDALVGTDDPKKEIYRRLFHEAQDPYALYLALILHDTGRAENVREHTDGSAMLASRLCNRLQVHGPRRTLIMFLVDHHLTFWRFATTRNIEDPDVVAEFARIVKTKERLDLLLLFSYADSNGTNTETWSSWKETLMLQLHSSTRIFLKEGKERYTASIRSEKKDLKEQVKGQLKDEEDPAVDEHFRRMPDSYFRFRDAASVAAHVKAVLRLEPKKDEDVFDCSLQWIDMPEKGYTELVIATHDRPLLLEKICCALASEELNILSADFFTRTDGVVLDIFRVCTTNFEPVSDLALRKRLSTTLKEVGLLEKYEHARYFRRRPNLLRPKDDHGMAFPVRAYVSNDLHPNCTAIEIQAVDRIGLLHDLFHAINTHGLNTANARISTEKGAAMDTFYVTTRDGEKVGDDALLDRLQHSIEDLIGKKDGQ</sequence>
<protein>
    <recommendedName>
        <fullName evidence="6">Bifunctional uridylyltransferase/uridylyl-removing enzyme</fullName>
        <shortName evidence="6">UTase/UR</shortName>
    </recommendedName>
    <alternativeName>
        <fullName evidence="6">Bifunctional [protein-PII] modification enzyme</fullName>
    </alternativeName>
    <alternativeName>
        <fullName evidence="6">Bifunctional nitrogen sensor protein</fullName>
    </alternativeName>
    <domain>
        <recommendedName>
            <fullName evidence="6">[Protein-PII] uridylyltransferase</fullName>
            <shortName evidence="6">PII uridylyltransferase</shortName>
            <shortName evidence="6">UTase</shortName>
            <ecNumber evidence="6">2.7.7.59</ecNumber>
        </recommendedName>
    </domain>
    <domain>
        <recommendedName>
            <fullName evidence="6">[Protein-PII]-UMP uridylyl-removing enzyme</fullName>
            <shortName evidence="6">UR</shortName>
            <ecNumber evidence="6">3.1.4.-</ecNumber>
        </recommendedName>
    </domain>
</protein>
<evidence type="ECO:0000259" key="7">
    <source>
        <dbReference type="PROSITE" id="PS51671"/>
    </source>
</evidence>
<dbReference type="AlphaFoldDB" id="A0A858RMF8"/>
<dbReference type="PANTHER" id="PTHR47320:SF1">
    <property type="entry name" value="BIFUNCTIONAL URIDYLYLTRANSFERASE_URIDYLYL-REMOVING ENZYME"/>
    <property type="match status" value="1"/>
</dbReference>
<comment type="similarity">
    <text evidence="6">Belongs to the GlnD family.</text>
</comment>
<evidence type="ECO:0000256" key="3">
    <source>
        <dbReference type="ARBA" id="ARBA00022801"/>
    </source>
</evidence>
<dbReference type="EC" id="2.7.7.59" evidence="6"/>
<dbReference type="InterPro" id="IPR006674">
    <property type="entry name" value="HD_domain"/>
</dbReference>
<comment type="caution">
    <text evidence="6">Lacks conserved residue(s) required for the propagation of feature annotation.</text>
</comment>
<dbReference type="EC" id="3.1.4.-" evidence="6"/>
<dbReference type="PIRSF" id="PIRSF006288">
    <property type="entry name" value="PII_uridyltransf"/>
    <property type="match status" value="1"/>
</dbReference>
<dbReference type="SUPFAM" id="SSF81593">
    <property type="entry name" value="Nucleotidyltransferase substrate binding subunit/domain"/>
    <property type="match status" value="1"/>
</dbReference>
<reference evidence="9 10" key="1">
    <citation type="submission" date="2020-04" db="EMBL/GenBank/DDBJ databases">
        <title>Luteolibacter sp. G-1-1-1 isolated from soil.</title>
        <authorList>
            <person name="Dahal R.H."/>
        </authorList>
    </citation>
    <scope>NUCLEOTIDE SEQUENCE [LARGE SCALE GENOMIC DNA]</scope>
    <source>
        <strain evidence="9 10">G-1-1-1</strain>
    </source>
</reference>
<feature type="region of interest" description="Uridylyltransferase" evidence="6">
    <location>
        <begin position="1"/>
        <end position="374"/>
    </location>
</feature>
<comment type="function">
    <text evidence="6">Modifies, by uridylylation and deuridylylation, the PII regulatory proteins (GlnB and homologs), in response to the nitrogen status of the cell that GlnD senses through the glutamine level. Under low glutamine levels, catalyzes the conversion of the PII proteins and UTP to PII-UMP and PPi, while under higher glutamine levels, GlnD hydrolyzes PII-UMP to PII and UMP (deuridylylation). Thus, controls uridylylation state and activity of the PII proteins, and plays an important role in the regulation of nitrogen metabolism.</text>
</comment>
<comment type="catalytic activity">
    <reaction evidence="6">
        <text>[protein-PII]-uridylyl-L-tyrosine + H2O = [protein-PII]-L-tyrosine + UMP + H(+)</text>
        <dbReference type="Rhea" id="RHEA:48600"/>
        <dbReference type="Rhea" id="RHEA-COMP:12147"/>
        <dbReference type="Rhea" id="RHEA-COMP:12148"/>
        <dbReference type="ChEBI" id="CHEBI:15377"/>
        <dbReference type="ChEBI" id="CHEBI:15378"/>
        <dbReference type="ChEBI" id="CHEBI:46858"/>
        <dbReference type="ChEBI" id="CHEBI:57865"/>
        <dbReference type="ChEBI" id="CHEBI:90602"/>
    </reaction>
</comment>
<evidence type="ECO:0000256" key="1">
    <source>
        <dbReference type="ARBA" id="ARBA00022679"/>
    </source>
</evidence>
<evidence type="ECO:0000256" key="5">
    <source>
        <dbReference type="ARBA" id="ARBA00023268"/>
    </source>
</evidence>
<dbReference type="GO" id="GO:0006808">
    <property type="term" value="P:regulation of nitrogen utilization"/>
    <property type="evidence" value="ECO:0007669"/>
    <property type="project" value="UniProtKB-UniRule"/>
</dbReference>
<dbReference type="NCBIfam" id="TIGR01693">
    <property type="entry name" value="UTase_glnD"/>
    <property type="match status" value="1"/>
</dbReference>
<dbReference type="GO" id="GO:0008081">
    <property type="term" value="F:phosphoric diester hydrolase activity"/>
    <property type="evidence" value="ECO:0007669"/>
    <property type="project" value="UniProtKB-UniRule"/>
</dbReference>
<keyword evidence="4 6" id="KW-0460">Magnesium</keyword>
<proteinExistence type="inferred from homology"/>
<comment type="domain">
    <text evidence="6">Has four distinct domains: an N-terminal nucleotidyltransferase (NT) domain responsible for UTase activity, a central HD domain that encodes UR activity, and two C-terminal ACT domains that seem to have a role in glutamine sensing.</text>
</comment>
<evidence type="ECO:0000256" key="2">
    <source>
        <dbReference type="ARBA" id="ARBA00022695"/>
    </source>
</evidence>
<dbReference type="SUPFAM" id="SSF81891">
    <property type="entry name" value="Poly A polymerase C-terminal region-like"/>
    <property type="match status" value="1"/>
</dbReference>
<dbReference type="PROSITE" id="PS51671">
    <property type="entry name" value="ACT"/>
    <property type="match status" value="2"/>
</dbReference>
<dbReference type="Pfam" id="PF08335">
    <property type="entry name" value="GlnD_UR_UTase"/>
    <property type="match status" value="1"/>
</dbReference>
<dbReference type="InterPro" id="IPR043519">
    <property type="entry name" value="NT_sf"/>
</dbReference>
<evidence type="ECO:0000313" key="10">
    <source>
        <dbReference type="Proteomes" id="UP000501812"/>
    </source>
</evidence>
<accession>A0A858RMF8</accession>
<keyword evidence="2 6" id="KW-0548">Nucleotidyltransferase</keyword>
<evidence type="ECO:0000256" key="4">
    <source>
        <dbReference type="ARBA" id="ARBA00022842"/>
    </source>
</evidence>
<dbReference type="CDD" id="cd04900">
    <property type="entry name" value="ACT_UUR-like_1"/>
    <property type="match status" value="1"/>
</dbReference>
<keyword evidence="3 6" id="KW-0378">Hydrolase</keyword>
<dbReference type="PROSITE" id="PS51831">
    <property type="entry name" value="HD"/>
    <property type="match status" value="1"/>
</dbReference>
<dbReference type="PANTHER" id="PTHR47320">
    <property type="entry name" value="BIFUNCTIONAL URIDYLYLTRANSFERASE/URIDYLYL-REMOVING ENZYME"/>
    <property type="match status" value="1"/>
</dbReference>
<evidence type="ECO:0000313" key="9">
    <source>
        <dbReference type="EMBL" id="QJE97895.1"/>
    </source>
</evidence>
<dbReference type="Gene3D" id="3.30.460.10">
    <property type="entry name" value="Beta Polymerase, domain 2"/>
    <property type="match status" value="1"/>
</dbReference>